<evidence type="ECO:0000256" key="3">
    <source>
        <dbReference type="SAM" id="SignalP"/>
    </source>
</evidence>
<evidence type="ECO:0000259" key="4">
    <source>
        <dbReference type="SMART" id="SM00854"/>
    </source>
</evidence>
<dbReference type="EMBL" id="CP091430">
    <property type="protein sequence ID" value="UVI27793.1"/>
    <property type="molecule type" value="Genomic_DNA"/>
</dbReference>
<accession>A0ABY5S645</accession>
<comment type="similarity">
    <text evidence="1">Belongs to the CapA family.</text>
</comment>
<reference evidence="5" key="1">
    <citation type="submission" date="2022-01" db="EMBL/GenBank/DDBJ databases">
        <title>Paenibacillus spongiae sp. nov., isolated from marine sponge.</title>
        <authorList>
            <person name="Li Z."/>
            <person name="Zhang M."/>
        </authorList>
    </citation>
    <scope>NUCLEOTIDE SEQUENCE</scope>
    <source>
        <strain evidence="5">PHS-Z3</strain>
    </source>
</reference>
<organism evidence="5 6">
    <name type="scientific">Paenibacillus spongiae</name>
    <dbReference type="NCBI Taxonomy" id="2909671"/>
    <lineage>
        <taxon>Bacteria</taxon>
        <taxon>Bacillati</taxon>
        <taxon>Bacillota</taxon>
        <taxon>Bacilli</taxon>
        <taxon>Bacillales</taxon>
        <taxon>Paenibacillaceae</taxon>
        <taxon>Paenibacillus</taxon>
    </lineage>
</organism>
<evidence type="ECO:0000313" key="6">
    <source>
        <dbReference type="Proteomes" id="UP001057877"/>
    </source>
</evidence>
<evidence type="ECO:0000313" key="5">
    <source>
        <dbReference type="EMBL" id="UVI27793.1"/>
    </source>
</evidence>
<keyword evidence="6" id="KW-1185">Reference proteome</keyword>
<feature type="compositionally biased region" description="Polar residues" evidence="2">
    <location>
        <begin position="56"/>
        <end position="67"/>
    </location>
</feature>
<proteinExistence type="inferred from homology"/>
<dbReference type="PANTHER" id="PTHR33393">
    <property type="entry name" value="POLYGLUTAMINE SYNTHESIS ACCESSORY PROTEIN RV0574C-RELATED"/>
    <property type="match status" value="1"/>
</dbReference>
<feature type="compositionally biased region" description="Low complexity" evidence="2">
    <location>
        <begin position="38"/>
        <end position="55"/>
    </location>
</feature>
<keyword evidence="3" id="KW-0732">Signal</keyword>
<dbReference type="RefSeq" id="WP_258383883.1">
    <property type="nucleotide sequence ID" value="NZ_CP091430.1"/>
</dbReference>
<dbReference type="InterPro" id="IPR052169">
    <property type="entry name" value="CW_Biosynth-Accessory"/>
</dbReference>
<dbReference type="Pfam" id="PF09587">
    <property type="entry name" value="PGA_cap"/>
    <property type="match status" value="1"/>
</dbReference>
<dbReference type="Proteomes" id="UP001057877">
    <property type="component" value="Chromosome"/>
</dbReference>
<sequence>MRRRIQALLAVLALLLVVTGCTNVLKPAVETNGNVQETNNGTNVTDGNGGSTSSNEPQSNVDPPSQSHNDETDSPSTGNEEDQASEDAGQPVQTNPDDIAHGVWMAVGDIMMHMPQLPGAYNSKKKRYVFDPFFSEVRPILEEGDWTLANLETPITGKDLGYTGFPKFNAPPELAEALKNAGFTIVTNANNHSLDRNFKGIERTLANLEKHGLITKGTSRSQAEADRNTIIEQNGIRMGLLAYSYGTNGIPLPKGKPYSVSLIEEQAIIQDIHKLRKAGTDFITVALHFGTEYETTPNEKQKSLARNLIAAGADIIAGSHTHVVQPYETIEVTEPDGSVRQGLIIYSMGNFISNQRGDTKDYGVIFKAGIQKNNVTGITTIGPVEAIPTWVHRYKADGTNRYTIVPLRQSIEKRSIPYFSANGYTELQRNLSVLSKRLQSMADIAITVDAITLDP</sequence>
<dbReference type="SUPFAM" id="SSF56300">
    <property type="entry name" value="Metallo-dependent phosphatases"/>
    <property type="match status" value="1"/>
</dbReference>
<feature type="domain" description="Capsule synthesis protein CapA" evidence="4">
    <location>
        <begin position="103"/>
        <end position="355"/>
    </location>
</feature>
<dbReference type="PANTHER" id="PTHR33393:SF12">
    <property type="entry name" value="CAPSULE BIOSYNTHESIS PROTEIN CAPA"/>
    <property type="match status" value="1"/>
</dbReference>
<feature type="signal peptide" evidence="3">
    <location>
        <begin position="1"/>
        <end position="23"/>
    </location>
</feature>
<dbReference type="InterPro" id="IPR019079">
    <property type="entry name" value="Capsule_synth_CapA"/>
</dbReference>
<gene>
    <name evidence="5" type="ORF">L1F29_20275</name>
</gene>
<dbReference type="PROSITE" id="PS51257">
    <property type="entry name" value="PROKAR_LIPOPROTEIN"/>
    <property type="match status" value="1"/>
</dbReference>
<feature type="chain" id="PRO_5045779204" evidence="3">
    <location>
        <begin position="24"/>
        <end position="455"/>
    </location>
</feature>
<evidence type="ECO:0000256" key="1">
    <source>
        <dbReference type="ARBA" id="ARBA00005662"/>
    </source>
</evidence>
<name>A0ABY5S645_9BACL</name>
<protein>
    <submittedName>
        <fullName evidence="5">CapA family protein</fullName>
    </submittedName>
</protein>
<dbReference type="SMART" id="SM00854">
    <property type="entry name" value="PGA_cap"/>
    <property type="match status" value="1"/>
</dbReference>
<evidence type="ECO:0000256" key="2">
    <source>
        <dbReference type="SAM" id="MobiDB-lite"/>
    </source>
</evidence>
<dbReference type="Gene3D" id="3.60.21.10">
    <property type="match status" value="1"/>
</dbReference>
<dbReference type="CDD" id="cd07381">
    <property type="entry name" value="MPP_CapA"/>
    <property type="match status" value="1"/>
</dbReference>
<feature type="region of interest" description="Disordered" evidence="2">
    <location>
        <begin position="33"/>
        <end position="97"/>
    </location>
</feature>
<dbReference type="InterPro" id="IPR029052">
    <property type="entry name" value="Metallo-depent_PP-like"/>
</dbReference>